<dbReference type="InterPro" id="IPR001314">
    <property type="entry name" value="Peptidase_S1A"/>
</dbReference>
<dbReference type="PROSITE" id="PS00134">
    <property type="entry name" value="TRYPSIN_HIS"/>
    <property type="match status" value="1"/>
</dbReference>
<evidence type="ECO:0000313" key="2">
    <source>
        <dbReference type="EMBL" id="JAS30427.1"/>
    </source>
</evidence>
<dbReference type="SUPFAM" id="SSF50494">
    <property type="entry name" value="Trypsin-like serine proteases"/>
    <property type="match status" value="1"/>
</dbReference>
<organism evidence="2">
    <name type="scientific">Clastoptera arizonana</name>
    <name type="common">Arizona spittle bug</name>
    <dbReference type="NCBI Taxonomy" id="38151"/>
    <lineage>
        <taxon>Eukaryota</taxon>
        <taxon>Metazoa</taxon>
        <taxon>Ecdysozoa</taxon>
        <taxon>Arthropoda</taxon>
        <taxon>Hexapoda</taxon>
        <taxon>Insecta</taxon>
        <taxon>Pterygota</taxon>
        <taxon>Neoptera</taxon>
        <taxon>Paraneoptera</taxon>
        <taxon>Hemiptera</taxon>
        <taxon>Auchenorrhyncha</taxon>
        <taxon>Cercopoidea</taxon>
        <taxon>Clastopteridae</taxon>
        <taxon>Clastoptera</taxon>
    </lineage>
</organism>
<dbReference type="AlphaFoldDB" id="A0A1B6DXN8"/>
<dbReference type="EMBL" id="GEDC01006871">
    <property type="protein sequence ID" value="JAS30427.1"/>
    <property type="molecule type" value="Transcribed_RNA"/>
</dbReference>
<dbReference type="InterPro" id="IPR001254">
    <property type="entry name" value="Trypsin_dom"/>
</dbReference>
<dbReference type="PROSITE" id="PS50240">
    <property type="entry name" value="TRYPSIN_DOM"/>
    <property type="match status" value="1"/>
</dbReference>
<dbReference type="GO" id="GO:0006508">
    <property type="term" value="P:proteolysis"/>
    <property type="evidence" value="ECO:0007669"/>
    <property type="project" value="InterPro"/>
</dbReference>
<dbReference type="Pfam" id="PF00089">
    <property type="entry name" value="Trypsin"/>
    <property type="match status" value="1"/>
</dbReference>
<reference evidence="2" key="1">
    <citation type="submission" date="2015-12" db="EMBL/GenBank/DDBJ databases">
        <title>De novo transcriptome assembly of four potential Pierce s Disease insect vectors from Arizona vineyards.</title>
        <authorList>
            <person name="Tassone E.E."/>
        </authorList>
    </citation>
    <scope>NUCLEOTIDE SEQUENCE</scope>
</reference>
<dbReference type="Gene3D" id="2.40.10.10">
    <property type="entry name" value="Trypsin-like serine proteases"/>
    <property type="match status" value="1"/>
</dbReference>
<dbReference type="InterPro" id="IPR051333">
    <property type="entry name" value="CLIP_Serine_Protease"/>
</dbReference>
<dbReference type="SMART" id="SM00020">
    <property type="entry name" value="Tryp_SPc"/>
    <property type="match status" value="1"/>
</dbReference>
<feature type="non-terminal residue" evidence="2">
    <location>
        <position position="1"/>
    </location>
</feature>
<feature type="domain" description="Peptidase S1" evidence="1">
    <location>
        <begin position="81"/>
        <end position="318"/>
    </location>
</feature>
<dbReference type="GO" id="GO:0004252">
    <property type="term" value="F:serine-type endopeptidase activity"/>
    <property type="evidence" value="ECO:0007669"/>
    <property type="project" value="InterPro"/>
</dbReference>
<dbReference type="PANTHER" id="PTHR24260:SF136">
    <property type="entry name" value="GH08193P-RELATED"/>
    <property type="match status" value="1"/>
</dbReference>
<name>A0A1B6DXN8_9HEMI</name>
<sequence length="328" mass="36919">QPSANMTDNFSVECKLLGKMDKTYILVLCFSVFLNNVNNVSLEVLTEKTTISSTGLSQHPTECGRVQKESLPNITNTEFGFPWFVAIYRKYGDEGWEYVCGGTLISPHIVLTAAHCVVDIVAKKKISASEFKVALGKLYKEWDREEPYAQKINVREIAVPDFQQLLETDFKLDMGLLDLDKSIEINSKVMFACIDWEQSFAPTHGVFGYLTRWNSDEKAQTPDLETVKLTYYNKEKCKENLPPNFLRFLANTKFCAGSAGVPVFIRASSGSGFSVVNENGQHTVIGVLSVAMKGQNSYGLFTNITDLILLNWMTEQKKKLDTFHNDKN</sequence>
<evidence type="ECO:0000259" key="1">
    <source>
        <dbReference type="PROSITE" id="PS50240"/>
    </source>
</evidence>
<accession>A0A1B6DXN8</accession>
<dbReference type="InterPro" id="IPR043504">
    <property type="entry name" value="Peptidase_S1_PA_chymotrypsin"/>
</dbReference>
<dbReference type="PRINTS" id="PR00722">
    <property type="entry name" value="CHYMOTRYPSIN"/>
</dbReference>
<proteinExistence type="predicted"/>
<dbReference type="InterPro" id="IPR018114">
    <property type="entry name" value="TRYPSIN_HIS"/>
</dbReference>
<protein>
    <recommendedName>
        <fullName evidence="1">Peptidase S1 domain-containing protein</fullName>
    </recommendedName>
</protein>
<gene>
    <name evidence="2" type="ORF">g.10510</name>
</gene>
<dbReference type="PANTHER" id="PTHR24260">
    <property type="match status" value="1"/>
</dbReference>
<dbReference type="InterPro" id="IPR009003">
    <property type="entry name" value="Peptidase_S1_PA"/>
</dbReference>